<comment type="caution">
    <text evidence="5">The sequence shown here is derived from an EMBL/GenBank/DDBJ whole genome shotgun (WGS) entry which is preliminary data.</text>
</comment>
<dbReference type="InterPro" id="IPR055362">
    <property type="entry name" value="PTHB1_pf_dom"/>
</dbReference>
<keyword evidence="6" id="KW-1185">Reference proteome</keyword>
<dbReference type="InterPro" id="IPR055363">
    <property type="entry name" value="PTHB1_hp_dom"/>
</dbReference>
<feature type="domain" description="PTHB1 N-terminal" evidence="1">
    <location>
        <begin position="3"/>
        <end position="381"/>
    </location>
</feature>
<proteinExistence type="predicted"/>
<dbReference type="Pfam" id="PF23337">
    <property type="entry name" value="PTHB1_pf"/>
    <property type="match status" value="1"/>
</dbReference>
<dbReference type="VEuPathDB" id="TriTrypDB:TRSC58_03587"/>
<organism evidence="5 6">
    <name type="scientific">Trypanosoma rangeli</name>
    <dbReference type="NCBI Taxonomy" id="5698"/>
    <lineage>
        <taxon>Eukaryota</taxon>
        <taxon>Discoba</taxon>
        <taxon>Euglenozoa</taxon>
        <taxon>Kinetoplastea</taxon>
        <taxon>Metakinetoplastina</taxon>
        <taxon>Trypanosomatida</taxon>
        <taxon>Trypanosomatidae</taxon>
        <taxon>Trypanosoma</taxon>
        <taxon>Herpetosoma</taxon>
    </lineage>
</organism>
<dbReference type="Pfam" id="PF23339">
    <property type="entry name" value="PTHB1_CtH"/>
    <property type="match status" value="1"/>
</dbReference>
<dbReference type="AlphaFoldDB" id="A0A422P1E8"/>
<dbReference type="RefSeq" id="XP_029242231.1">
    <property type="nucleotide sequence ID" value="XM_029377912.1"/>
</dbReference>
<dbReference type="OrthoDB" id="10262646at2759"/>
<evidence type="ECO:0000313" key="5">
    <source>
        <dbReference type="EMBL" id="RNF11521.1"/>
    </source>
</evidence>
<feature type="domain" description="PTHB1 C-terminal helix bundle" evidence="4">
    <location>
        <begin position="758"/>
        <end position="832"/>
    </location>
</feature>
<dbReference type="Pfam" id="PF23338">
    <property type="entry name" value="PTHB1_hp"/>
    <property type="match status" value="1"/>
</dbReference>
<evidence type="ECO:0000259" key="4">
    <source>
        <dbReference type="Pfam" id="PF23339"/>
    </source>
</evidence>
<sequence length="842" mass="92559">MGSLFKLRDHWYNSYRGEEFSHTSVITLGNADNDPDGENGIIFGSFSGTLRVLRPTKKGAMQPEDTLLEKEFGAPILQLACRPLEPVTGGQARNLIAVLFPNQLVLARLFCERNTETRGDTTSTFLSTLYRLTVCYEARLESTAYNFTCGTFGHAAHEMVCVQSMDGRLTIVNHKSIVFQCFLPKSDFLLPGCFAYCPQRDYFLTNNSAMNLLCYSFATLTSNRVRLEPHTSTDKNDVANPCGDAICPSWTFPLGEDAVGIEVCRHTRGLSAEDADIVVLCHYTLFVLRLSGEMRFSRRLDVETLCLTSYPVPGADACNLLIGTVKGSVNVYSDTSLDWSAKMTTGAPQCLVVGELLKTKGMIVALSTDGTMAVNYLGTDPEEDPIQPLESKASDYAEMERELRRTLHAIKQTIGGDKSSVEEKATVEGSLRVEWEAPPSDVVDREGAITVSLVFSNTRVTEPVGEVTIAVHVVEPVHVDAPQRTLENVPAGQVVRVPFRFDAQNNADMIMPSSLEARAVVMYASRNNIICTASATVHLPLALVARPVPPVRSVHFVMQLNTNKDVPPSLFDLFPEMSYSVDITPNLLSVEYVNGADATLLVSKNVCRFRLHASTMEALWILADELQRRLCAHYGSAVQFTVPDPLPLEGYYSVIDTHLAVRKELIEAQEALTRAAQMFRAVQKRLLFLFREPNPAPAGMMEVLLEESYANLQKCADGVGRATPRLKQAAAMLSSCSRLIVMQLLIKCQETLKDPKMKDILVSIFTCAIDDDGGVSWEELTDKTLGHILQSSEGEGLAATEIGGAATSHDTICGKPDGDRLKKRISALFDRLLGGKQVSIFL</sequence>
<reference evidence="5 6" key="1">
    <citation type="journal article" date="2018" name="BMC Genomics">
        <title>Genomic comparison of Trypanosoma conorhini and Trypanosoma rangeli to Trypanosoma cruzi strains of high and low virulence.</title>
        <authorList>
            <person name="Bradwell K.R."/>
            <person name="Koparde V.N."/>
            <person name="Matveyev A.V."/>
            <person name="Serrano M.G."/>
            <person name="Alves J.M."/>
            <person name="Parikh H."/>
            <person name="Huang B."/>
            <person name="Lee V."/>
            <person name="Espinosa-Alvarez O."/>
            <person name="Ortiz P.A."/>
            <person name="Costa-Martins A.G."/>
            <person name="Teixeira M.M."/>
            <person name="Buck G.A."/>
        </authorList>
    </citation>
    <scope>NUCLEOTIDE SEQUENCE [LARGE SCALE GENOMIC DNA]</scope>
    <source>
        <strain evidence="5 6">AM80</strain>
    </source>
</reference>
<dbReference type="GO" id="GO:0016020">
    <property type="term" value="C:membrane"/>
    <property type="evidence" value="ECO:0007669"/>
    <property type="project" value="TreeGrafter"/>
</dbReference>
<gene>
    <name evidence="5" type="ORF">TraAM80_00848</name>
</gene>
<evidence type="ECO:0000259" key="1">
    <source>
        <dbReference type="Pfam" id="PF14727"/>
    </source>
</evidence>
<dbReference type="InterPro" id="IPR028073">
    <property type="entry name" value="PHTB1_N_dom"/>
</dbReference>
<dbReference type="PANTHER" id="PTHR20991">
    <property type="entry name" value="PARATHYROID HORMONE-RESPONSIVE B1 GENE"/>
    <property type="match status" value="1"/>
</dbReference>
<evidence type="ECO:0000259" key="2">
    <source>
        <dbReference type="Pfam" id="PF23337"/>
    </source>
</evidence>
<dbReference type="PANTHER" id="PTHR20991:SF0">
    <property type="entry name" value="PROTEIN PTHB1"/>
    <property type="match status" value="1"/>
</dbReference>
<evidence type="ECO:0000313" key="6">
    <source>
        <dbReference type="Proteomes" id="UP000283634"/>
    </source>
</evidence>
<name>A0A422P1E8_TRYRA</name>
<feature type="domain" description="PTHB1 platform" evidence="2">
    <location>
        <begin position="540"/>
        <end position="637"/>
    </location>
</feature>
<dbReference type="Pfam" id="PF14727">
    <property type="entry name" value="PHTB1_N"/>
    <property type="match status" value="1"/>
</dbReference>
<dbReference type="InterPro" id="IPR026511">
    <property type="entry name" value="PTHB1"/>
</dbReference>
<dbReference type="GeneID" id="40324781"/>
<feature type="domain" description="PTHB1 hairpin" evidence="3">
    <location>
        <begin position="645"/>
        <end position="743"/>
    </location>
</feature>
<dbReference type="OMA" id="VPVEDWT"/>
<dbReference type="EMBL" id="MKGL01000016">
    <property type="protein sequence ID" value="RNF11521.1"/>
    <property type="molecule type" value="Genomic_DNA"/>
</dbReference>
<dbReference type="InterPro" id="IPR055364">
    <property type="entry name" value="PTHB1_CtH_dom"/>
</dbReference>
<dbReference type="Proteomes" id="UP000283634">
    <property type="component" value="Unassembled WGS sequence"/>
</dbReference>
<dbReference type="GO" id="GO:0034464">
    <property type="term" value="C:BBSome"/>
    <property type="evidence" value="ECO:0007669"/>
    <property type="project" value="InterPro"/>
</dbReference>
<accession>A0A422P1E8</accession>
<evidence type="ECO:0000259" key="3">
    <source>
        <dbReference type="Pfam" id="PF23338"/>
    </source>
</evidence>
<dbReference type="GO" id="GO:0060271">
    <property type="term" value="P:cilium assembly"/>
    <property type="evidence" value="ECO:0007669"/>
    <property type="project" value="TreeGrafter"/>
</dbReference>
<protein>
    <submittedName>
        <fullName evidence="5">Bardet-Biedl syndrome 9</fullName>
    </submittedName>
</protein>